<dbReference type="AlphaFoldDB" id="H1RZY1"/>
<name>H1RZY1_9BURK</name>
<sequence>MRKLESLVRTRLQQYQLAHADTLEDLVSQFRDVPQDGKLTKRRGLRHALLGIHTRFRLEAAAASKRR</sequence>
<organism evidence="1 2">
    <name type="scientific">Cupriavidus basilensis OR16</name>
    <dbReference type="NCBI Taxonomy" id="1127483"/>
    <lineage>
        <taxon>Bacteria</taxon>
        <taxon>Pseudomonadati</taxon>
        <taxon>Pseudomonadota</taxon>
        <taxon>Betaproteobacteria</taxon>
        <taxon>Burkholderiales</taxon>
        <taxon>Burkholderiaceae</taxon>
        <taxon>Cupriavidus</taxon>
    </lineage>
</organism>
<dbReference type="EMBL" id="AHJE01000012">
    <property type="protein sequence ID" value="EHP44197.1"/>
    <property type="molecule type" value="Genomic_DNA"/>
</dbReference>
<reference evidence="1 2" key="1">
    <citation type="journal article" date="2012" name="J. Bacteriol.">
        <title>De Novo Genome Project of Cupriavidus basilensis OR16.</title>
        <authorList>
            <person name="Cserhati M."/>
            <person name="Kriszt B."/>
            <person name="Szoboszlay S."/>
            <person name="Toth A."/>
            <person name="Szabo I."/>
            <person name="Tancsics A."/>
            <person name="Nagy I."/>
            <person name="Horvath B."/>
            <person name="Nagy I."/>
            <person name="Kukolya J."/>
        </authorList>
    </citation>
    <scope>NUCLEOTIDE SEQUENCE [LARGE SCALE GENOMIC DNA]</scope>
    <source>
        <strain evidence="1 2">OR16</strain>
    </source>
</reference>
<proteinExistence type="predicted"/>
<dbReference type="Proteomes" id="UP000005808">
    <property type="component" value="Unassembled WGS sequence"/>
</dbReference>
<protein>
    <submittedName>
        <fullName evidence="1">Transposase Tn3 family protein</fullName>
    </submittedName>
</protein>
<comment type="caution">
    <text evidence="1">The sequence shown here is derived from an EMBL/GenBank/DDBJ whole genome shotgun (WGS) entry which is preliminary data.</text>
</comment>
<evidence type="ECO:0000313" key="2">
    <source>
        <dbReference type="Proteomes" id="UP000005808"/>
    </source>
</evidence>
<gene>
    <name evidence="1" type="ORF">OR16_04447</name>
</gene>
<accession>H1RZY1</accession>
<evidence type="ECO:0000313" key="1">
    <source>
        <dbReference type="EMBL" id="EHP44197.1"/>
    </source>
</evidence>